<name>A0A8J3QKQ6_9ACTN</name>
<reference evidence="8" key="1">
    <citation type="submission" date="2021-01" db="EMBL/GenBank/DDBJ databases">
        <title>Whole genome shotgun sequence of Rugosimonospora africana NBRC 104875.</title>
        <authorList>
            <person name="Komaki H."/>
            <person name="Tamura T."/>
        </authorList>
    </citation>
    <scope>NUCLEOTIDE SEQUENCE</scope>
    <source>
        <strain evidence="8">NBRC 104875</strain>
    </source>
</reference>
<evidence type="ECO:0000256" key="5">
    <source>
        <dbReference type="ARBA" id="ARBA00023004"/>
    </source>
</evidence>
<dbReference type="InterPro" id="IPR023885">
    <property type="entry name" value="4Fe4S-binding_SPASM_dom"/>
</dbReference>
<dbReference type="SFLD" id="SFLDS00029">
    <property type="entry name" value="Radical_SAM"/>
    <property type="match status" value="1"/>
</dbReference>
<dbReference type="InterPro" id="IPR050377">
    <property type="entry name" value="Radical_SAM_PqqE_MftC-like"/>
</dbReference>
<comment type="caution">
    <text evidence="8">The sequence shown here is derived from an EMBL/GenBank/DDBJ whole genome shotgun (WGS) entry which is preliminary data.</text>
</comment>
<dbReference type="GO" id="GO:0051536">
    <property type="term" value="F:iron-sulfur cluster binding"/>
    <property type="evidence" value="ECO:0007669"/>
    <property type="project" value="UniProtKB-KW"/>
</dbReference>
<evidence type="ECO:0000256" key="4">
    <source>
        <dbReference type="ARBA" id="ARBA00022723"/>
    </source>
</evidence>
<keyword evidence="5" id="KW-0408">Iron</keyword>
<keyword evidence="2" id="KW-0004">4Fe-4S</keyword>
<evidence type="ECO:0000313" key="9">
    <source>
        <dbReference type="Proteomes" id="UP000642748"/>
    </source>
</evidence>
<dbReference type="AlphaFoldDB" id="A0A8J3QKQ6"/>
<evidence type="ECO:0000256" key="6">
    <source>
        <dbReference type="ARBA" id="ARBA00023014"/>
    </source>
</evidence>
<evidence type="ECO:0000256" key="3">
    <source>
        <dbReference type="ARBA" id="ARBA00022691"/>
    </source>
</evidence>
<keyword evidence="3" id="KW-0949">S-adenosyl-L-methionine</keyword>
<sequence>MPFWSWRPVGDEIVLHNYLEGASERVPRAVLDELEAAYRGGPAPESTAPGRLGLLLDRADELPELVSGLARSREVPLVDQVELTNRCPYTCEMCPRTHFMTRQTGDLDLALFRRLIDEVAPHQSYLGLHHFGESLLHRGLPEAVRIGREAGVRAGISCNPPSLRPALAQELLDAGLANMVLSLDSTDPDTYRSIRGRAARFDVADRNLRELIRRRDAGGYELAVTAQMIRMDANDSEAERFLAYCKEIGVDRAIVVRLGRWDFEPDYIDRIGTVDAPGYTAPCSLPWSSVAVLWDGRVVPCAHDYDGLVVLGDLRERTLAEIWRDAAVAGFRAGNRTSELCTRCSFSAWYREAQREREGFVEFHRERRAQEVTVEWINPESAGWRDGRQLFDRFDVVTGPAR</sequence>
<dbReference type="Gene3D" id="3.20.20.70">
    <property type="entry name" value="Aldolase class I"/>
    <property type="match status" value="1"/>
</dbReference>
<dbReference type="PROSITE" id="PS51918">
    <property type="entry name" value="RADICAL_SAM"/>
    <property type="match status" value="1"/>
</dbReference>
<dbReference type="PANTHER" id="PTHR11228:SF7">
    <property type="entry name" value="PQQA PEPTIDE CYCLASE"/>
    <property type="match status" value="1"/>
</dbReference>
<feature type="domain" description="Radical SAM core" evidence="7">
    <location>
        <begin position="73"/>
        <end position="289"/>
    </location>
</feature>
<accession>A0A8J3QKQ6</accession>
<keyword evidence="6" id="KW-0411">Iron-sulfur</keyword>
<dbReference type="PANTHER" id="PTHR11228">
    <property type="entry name" value="RADICAL SAM DOMAIN PROTEIN"/>
    <property type="match status" value="1"/>
</dbReference>
<proteinExistence type="predicted"/>
<dbReference type="InterPro" id="IPR034391">
    <property type="entry name" value="AdoMet-like_SPASM_containing"/>
</dbReference>
<dbReference type="CDD" id="cd01335">
    <property type="entry name" value="Radical_SAM"/>
    <property type="match status" value="1"/>
</dbReference>
<keyword evidence="9" id="KW-1185">Reference proteome</keyword>
<dbReference type="RefSeq" id="WP_239133265.1">
    <property type="nucleotide sequence ID" value="NZ_BONZ01000001.1"/>
</dbReference>
<dbReference type="Proteomes" id="UP000642748">
    <property type="component" value="Unassembled WGS sequence"/>
</dbReference>
<evidence type="ECO:0000313" key="8">
    <source>
        <dbReference type="EMBL" id="GIH11882.1"/>
    </source>
</evidence>
<dbReference type="SFLD" id="SFLDG01387">
    <property type="entry name" value="BtrN-like_SPASM_domain_contain"/>
    <property type="match status" value="1"/>
</dbReference>
<dbReference type="Pfam" id="PF13186">
    <property type="entry name" value="SPASM"/>
    <property type="match status" value="1"/>
</dbReference>
<protein>
    <recommendedName>
        <fullName evidence="7">Radical SAM core domain-containing protein</fullName>
    </recommendedName>
</protein>
<dbReference type="EMBL" id="BONZ01000001">
    <property type="protein sequence ID" value="GIH11882.1"/>
    <property type="molecule type" value="Genomic_DNA"/>
</dbReference>
<dbReference type="InterPro" id="IPR058240">
    <property type="entry name" value="rSAM_sf"/>
</dbReference>
<dbReference type="InterPro" id="IPR007197">
    <property type="entry name" value="rSAM"/>
</dbReference>
<keyword evidence="4" id="KW-0479">Metal-binding</keyword>
<dbReference type="SFLD" id="SFLDG01067">
    <property type="entry name" value="SPASM/twitch_domain_containing"/>
    <property type="match status" value="1"/>
</dbReference>
<comment type="cofactor">
    <cofactor evidence="1">
        <name>[4Fe-4S] cluster</name>
        <dbReference type="ChEBI" id="CHEBI:49883"/>
    </cofactor>
</comment>
<evidence type="ECO:0000256" key="1">
    <source>
        <dbReference type="ARBA" id="ARBA00001966"/>
    </source>
</evidence>
<dbReference type="Pfam" id="PF04055">
    <property type="entry name" value="Radical_SAM"/>
    <property type="match status" value="1"/>
</dbReference>
<dbReference type="GO" id="GO:0003824">
    <property type="term" value="F:catalytic activity"/>
    <property type="evidence" value="ECO:0007669"/>
    <property type="project" value="InterPro"/>
</dbReference>
<dbReference type="InterPro" id="IPR013785">
    <property type="entry name" value="Aldolase_TIM"/>
</dbReference>
<evidence type="ECO:0000256" key="2">
    <source>
        <dbReference type="ARBA" id="ARBA00022485"/>
    </source>
</evidence>
<evidence type="ECO:0000259" key="7">
    <source>
        <dbReference type="PROSITE" id="PS51918"/>
    </source>
</evidence>
<gene>
    <name evidence="8" type="ORF">Raf01_00540</name>
</gene>
<dbReference type="GO" id="GO:0046872">
    <property type="term" value="F:metal ion binding"/>
    <property type="evidence" value="ECO:0007669"/>
    <property type="project" value="UniProtKB-KW"/>
</dbReference>
<organism evidence="8 9">
    <name type="scientific">Rugosimonospora africana</name>
    <dbReference type="NCBI Taxonomy" id="556532"/>
    <lineage>
        <taxon>Bacteria</taxon>
        <taxon>Bacillati</taxon>
        <taxon>Actinomycetota</taxon>
        <taxon>Actinomycetes</taxon>
        <taxon>Micromonosporales</taxon>
        <taxon>Micromonosporaceae</taxon>
        <taxon>Rugosimonospora</taxon>
    </lineage>
</organism>
<dbReference type="SUPFAM" id="SSF102114">
    <property type="entry name" value="Radical SAM enzymes"/>
    <property type="match status" value="1"/>
</dbReference>